<dbReference type="EMBL" id="CVRI01000050">
    <property type="protein sequence ID" value="CRK99253.1"/>
    <property type="molecule type" value="Genomic_DNA"/>
</dbReference>
<dbReference type="AlphaFoldDB" id="A0A1J1IG85"/>
<evidence type="ECO:0000313" key="1">
    <source>
        <dbReference type="EMBL" id="CRK99253.1"/>
    </source>
</evidence>
<protein>
    <submittedName>
        <fullName evidence="1">CLUMA_CG012734, isoform A</fullName>
    </submittedName>
</protein>
<proteinExistence type="predicted"/>
<organism evidence="1 2">
    <name type="scientific">Clunio marinus</name>
    <dbReference type="NCBI Taxonomy" id="568069"/>
    <lineage>
        <taxon>Eukaryota</taxon>
        <taxon>Metazoa</taxon>
        <taxon>Ecdysozoa</taxon>
        <taxon>Arthropoda</taxon>
        <taxon>Hexapoda</taxon>
        <taxon>Insecta</taxon>
        <taxon>Pterygota</taxon>
        <taxon>Neoptera</taxon>
        <taxon>Endopterygota</taxon>
        <taxon>Diptera</taxon>
        <taxon>Nematocera</taxon>
        <taxon>Chironomoidea</taxon>
        <taxon>Chironomidae</taxon>
        <taxon>Clunio</taxon>
    </lineage>
</organism>
<evidence type="ECO:0000313" key="2">
    <source>
        <dbReference type="Proteomes" id="UP000183832"/>
    </source>
</evidence>
<keyword evidence="2" id="KW-1185">Reference proteome</keyword>
<reference evidence="1 2" key="1">
    <citation type="submission" date="2015-04" db="EMBL/GenBank/DDBJ databases">
        <authorList>
            <person name="Syromyatnikov M.Y."/>
            <person name="Popov V.N."/>
        </authorList>
    </citation>
    <scope>NUCLEOTIDE SEQUENCE [LARGE SCALE GENOMIC DNA]</scope>
</reference>
<sequence length="78" mass="9514">MLSNKQKKDSTMDRKVFHNRRTVLPSGGEFLKHKEYETVYWMLLSWNSDNETIFKHETMLVEFLTHLEKKNKLEYHII</sequence>
<name>A0A1J1IG85_9DIPT</name>
<gene>
    <name evidence="1" type="ORF">CLUMA_CG012734</name>
</gene>
<dbReference type="Proteomes" id="UP000183832">
    <property type="component" value="Unassembled WGS sequence"/>
</dbReference>
<accession>A0A1J1IG85</accession>